<dbReference type="OrthoDB" id="786266at2759"/>
<sequence length="143" mass="16224">MGAKELQKKLQDDHKRNSRLHMREIPALPDKSHWPKVDLPFKLGAPLGKRSVGRQRKLRIKGCLETGGKTSAKSDDKKKKMVGGPVTCKRYGEKGHRQTSYKNGDKKASCNANGRSRHFWRGRSDNRNYTVTQKAETANYTMA</sequence>
<keyword evidence="3" id="KW-1185">Reference proteome</keyword>
<accession>A0A6G1E7Z6</accession>
<feature type="region of interest" description="Disordered" evidence="1">
    <location>
        <begin position="64"/>
        <end position="126"/>
    </location>
</feature>
<comment type="caution">
    <text evidence="2">The sequence shown here is derived from an EMBL/GenBank/DDBJ whole genome shotgun (WGS) entry which is preliminary data.</text>
</comment>
<evidence type="ECO:0000313" key="3">
    <source>
        <dbReference type="Proteomes" id="UP000479710"/>
    </source>
</evidence>
<dbReference type="Proteomes" id="UP000479710">
    <property type="component" value="Unassembled WGS sequence"/>
</dbReference>
<proteinExistence type="predicted"/>
<dbReference type="AlphaFoldDB" id="A0A6G1E7Z6"/>
<organism evidence="2 3">
    <name type="scientific">Oryza meyeriana var. granulata</name>
    <dbReference type="NCBI Taxonomy" id="110450"/>
    <lineage>
        <taxon>Eukaryota</taxon>
        <taxon>Viridiplantae</taxon>
        <taxon>Streptophyta</taxon>
        <taxon>Embryophyta</taxon>
        <taxon>Tracheophyta</taxon>
        <taxon>Spermatophyta</taxon>
        <taxon>Magnoliopsida</taxon>
        <taxon>Liliopsida</taxon>
        <taxon>Poales</taxon>
        <taxon>Poaceae</taxon>
        <taxon>BOP clade</taxon>
        <taxon>Oryzoideae</taxon>
        <taxon>Oryzeae</taxon>
        <taxon>Oryzinae</taxon>
        <taxon>Oryza</taxon>
        <taxon>Oryza meyeriana</taxon>
    </lineage>
</organism>
<dbReference type="EMBL" id="SPHZ02000005">
    <property type="protein sequence ID" value="KAF0920908.1"/>
    <property type="molecule type" value="Genomic_DNA"/>
</dbReference>
<reference evidence="2 3" key="1">
    <citation type="submission" date="2019-11" db="EMBL/GenBank/DDBJ databases">
        <title>Whole genome sequence of Oryza granulata.</title>
        <authorList>
            <person name="Li W."/>
        </authorList>
    </citation>
    <scope>NUCLEOTIDE SEQUENCE [LARGE SCALE GENOMIC DNA]</scope>
    <source>
        <strain evidence="3">cv. Menghai</strain>
        <tissue evidence="2">Leaf</tissue>
    </source>
</reference>
<evidence type="ECO:0000256" key="1">
    <source>
        <dbReference type="SAM" id="MobiDB-lite"/>
    </source>
</evidence>
<protein>
    <submittedName>
        <fullName evidence="2">Uncharacterized protein</fullName>
    </submittedName>
</protein>
<gene>
    <name evidence="2" type="ORF">E2562_037593</name>
</gene>
<evidence type="ECO:0000313" key="2">
    <source>
        <dbReference type="EMBL" id="KAF0920908.1"/>
    </source>
</evidence>
<name>A0A6G1E7Z6_9ORYZ</name>
<feature type="region of interest" description="Disordered" evidence="1">
    <location>
        <begin position="1"/>
        <end position="36"/>
    </location>
</feature>
<feature type="compositionally biased region" description="Basic and acidic residues" evidence="1">
    <location>
        <begin position="1"/>
        <end position="15"/>
    </location>
</feature>